<keyword evidence="3" id="KW-1185">Reference proteome</keyword>
<sequence length="213" mass="22088">MPPKKLNKPGDQAPPSDSPSDKPAFSDEEIRQESSNAASASLAAQQKAKELQSAASAAGDPKRRQKLTEEATNALVEAESFGKTAKYLRSGTFQGMAMGTGLGVAPGAGLGAITGTLVGGISSTLLGGLGAGIGAATGALHGPFVNMGKVAGKGVEKMNRWLPEWVVSEEQKRAVEKMVGQAGEVDMPGREELERLRGRGVMGGRWMRGGWRG</sequence>
<accession>A0A3M7M8Z5</accession>
<protein>
    <submittedName>
        <fullName evidence="2">Glycoside hydrolase family 31</fullName>
    </submittedName>
</protein>
<dbReference type="EMBL" id="KE747825">
    <property type="protein sequence ID" value="RMZ70975.1"/>
    <property type="molecule type" value="Genomic_DNA"/>
</dbReference>
<organism evidence="2 3">
    <name type="scientific">Pyrenophora seminiperda CCB06</name>
    <dbReference type="NCBI Taxonomy" id="1302712"/>
    <lineage>
        <taxon>Eukaryota</taxon>
        <taxon>Fungi</taxon>
        <taxon>Dikarya</taxon>
        <taxon>Ascomycota</taxon>
        <taxon>Pezizomycotina</taxon>
        <taxon>Dothideomycetes</taxon>
        <taxon>Pleosporomycetidae</taxon>
        <taxon>Pleosporales</taxon>
        <taxon>Pleosporineae</taxon>
        <taxon>Pleosporaceae</taxon>
        <taxon>Pyrenophora</taxon>
    </lineage>
</organism>
<feature type="compositionally biased region" description="Low complexity" evidence="1">
    <location>
        <begin position="33"/>
        <end position="58"/>
    </location>
</feature>
<gene>
    <name evidence="2" type="ORF">GMOD_00008647</name>
</gene>
<reference evidence="2 3" key="1">
    <citation type="journal article" date="2014" name="PLoS ONE">
        <title>De novo Genome Assembly of the Fungal Plant Pathogen Pyrenophora semeniperda.</title>
        <authorList>
            <person name="Soliai M.M."/>
            <person name="Meyer S.E."/>
            <person name="Udall J.A."/>
            <person name="Elzinga D.E."/>
            <person name="Hermansen R.A."/>
            <person name="Bodily P.M."/>
            <person name="Hart A.A."/>
            <person name="Coleman C.E."/>
        </authorList>
    </citation>
    <scope>NUCLEOTIDE SEQUENCE [LARGE SCALE GENOMIC DNA]</scope>
    <source>
        <strain evidence="2 3">CCB06</strain>
        <tissue evidence="2">Mycelium</tissue>
    </source>
</reference>
<feature type="region of interest" description="Disordered" evidence="1">
    <location>
        <begin position="1"/>
        <end position="67"/>
    </location>
</feature>
<evidence type="ECO:0000313" key="3">
    <source>
        <dbReference type="Proteomes" id="UP000265663"/>
    </source>
</evidence>
<dbReference type="GO" id="GO:0016787">
    <property type="term" value="F:hydrolase activity"/>
    <property type="evidence" value="ECO:0007669"/>
    <property type="project" value="UniProtKB-KW"/>
</dbReference>
<name>A0A3M7M8Z5_9PLEO</name>
<keyword evidence="2" id="KW-0378">Hydrolase</keyword>
<evidence type="ECO:0000313" key="2">
    <source>
        <dbReference type="EMBL" id="RMZ70975.1"/>
    </source>
</evidence>
<dbReference type="AlphaFoldDB" id="A0A3M7M8Z5"/>
<dbReference type="Proteomes" id="UP000265663">
    <property type="component" value="Unassembled WGS sequence"/>
</dbReference>
<proteinExistence type="predicted"/>
<evidence type="ECO:0000256" key="1">
    <source>
        <dbReference type="SAM" id="MobiDB-lite"/>
    </source>
</evidence>
<dbReference type="OrthoDB" id="3930519at2759"/>